<evidence type="ECO:0000256" key="2">
    <source>
        <dbReference type="ARBA" id="ARBA00023002"/>
    </source>
</evidence>
<dbReference type="SUPFAM" id="SSF51735">
    <property type="entry name" value="NAD(P)-binding Rossmann-fold domains"/>
    <property type="match status" value="1"/>
</dbReference>
<dbReference type="PROSITE" id="PS00061">
    <property type="entry name" value="ADH_SHORT"/>
    <property type="match status" value="1"/>
</dbReference>
<comment type="caution">
    <text evidence="4">The sequence shown here is derived from an EMBL/GenBank/DDBJ whole genome shotgun (WGS) entry which is preliminary data.</text>
</comment>
<keyword evidence="5" id="KW-1185">Reference proteome</keyword>
<dbReference type="PANTHER" id="PTHR43976:SF16">
    <property type="entry name" value="SHORT-CHAIN DEHYDROGENASE_REDUCTASE FAMILY PROTEIN"/>
    <property type="match status" value="1"/>
</dbReference>
<evidence type="ECO:0000256" key="3">
    <source>
        <dbReference type="RuleBase" id="RU000363"/>
    </source>
</evidence>
<dbReference type="EMBL" id="BNDS01000001">
    <property type="protein sequence ID" value="GHH96819.1"/>
    <property type="molecule type" value="Genomic_DNA"/>
</dbReference>
<proteinExistence type="inferred from homology"/>
<dbReference type="NCBIfam" id="NF005372">
    <property type="entry name" value="PRK06914.1"/>
    <property type="match status" value="1"/>
</dbReference>
<keyword evidence="2" id="KW-0560">Oxidoreductase</keyword>
<dbReference type="InterPro" id="IPR036291">
    <property type="entry name" value="NAD(P)-bd_dom_sf"/>
</dbReference>
<dbReference type="RefSeq" id="WP_191269101.1">
    <property type="nucleotide sequence ID" value="NZ_BNDS01000001.1"/>
</dbReference>
<dbReference type="PRINTS" id="PR00080">
    <property type="entry name" value="SDRFAMILY"/>
</dbReference>
<dbReference type="PANTHER" id="PTHR43976">
    <property type="entry name" value="SHORT CHAIN DEHYDROGENASE"/>
    <property type="match status" value="1"/>
</dbReference>
<sequence>MNQPTAIVTGASGGFGLLTTMELAKSGFKVVATMRNLEKSINLLTEAKKYNQETNITLHELDVTSEVSINKFQSFLETVERVDVLVNNAGYAAGGFVEEVPLDEYRKQFETNVFGVIAVTKTVLPYMRKQKSGKIINVSSISGKVAFPGLSPYCASKHALEGWSESLRLEMKPFGVDVVLVEPGSFKTNIWSTGRQVTPSQTESPYFEHMQKLENYILSGESGHGDPVTVAKKIAAIARMKKPTLRFSIGKGVGMTILLKNLIPWNQWEAVVLKTLNKTKS</sequence>
<name>A0ABQ3MX47_9BACI</name>
<dbReference type="InterPro" id="IPR020904">
    <property type="entry name" value="Sc_DH/Rdtase_CS"/>
</dbReference>
<evidence type="ECO:0000313" key="5">
    <source>
        <dbReference type="Proteomes" id="UP000637074"/>
    </source>
</evidence>
<protein>
    <submittedName>
        <fullName evidence="4">Short-chain dehydrogenase/reductase</fullName>
    </submittedName>
</protein>
<evidence type="ECO:0000313" key="4">
    <source>
        <dbReference type="EMBL" id="GHH96819.1"/>
    </source>
</evidence>
<reference evidence="4 5" key="1">
    <citation type="journal article" date="2022" name="Int. J. Syst. Evol. Microbiol.">
        <title>Neobacillus kokaensis sp. nov., isolated from soil.</title>
        <authorList>
            <person name="Yuki K."/>
            <person name="Matsubara H."/>
            <person name="Yamaguchi S."/>
        </authorList>
    </citation>
    <scope>NUCLEOTIDE SEQUENCE [LARGE SCALE GENOMIC DNA]</scope>
    <source>
        <strain evidence="4 5">LOB 377</strain>
    </source>
</reference>
<dbReference type="InterPro" id="IPR051911">
    <property type="entry name" value="SDR_oxidoreductase"/>
</dbReference>
<gene>
    <name evidence="4" type="ORF">AM1BK_03620</name>
</gene>
<dbReference type="CDD" id="cd05374">
    <property type="entry name" value="17beta-HSD-like_SDR_c"/>
    <property type="match status" value="1"/>
</dbReference>
<organism evidence="4 5">
    <name type="scientific">Neobacillus kokaensis</name>
    <dbReference type="NCBI Taxonomy" id="2759023"/>
    <lineage>
        <taxon>Bacteria</taxon>
        <taxon>Bacillati</taxon>
        <taxon>Bacillota</taxon>
        <taxon>Bacilli</taxon>
        <taxon>Bacillales</taxon>
        <taxon>Bacillaceae</taxon>
        <taxon>Neobacillus</taxon>
    </lineage>
</organism>
<accession>A0ABQ3MX47</accession>
<comment type="similarity">
    <text evidence="1 3">Belongs to the short-chain dehydrogenases/reductases (SDR) family.</text>
</comment>
<dbReference type="Pfam" id="PF00106">
    <property type="entry name" value="adh_short"/>
    <property type="match status" value="1"/>
</dbReference>
<dbReference type="PRINTS" id="PR00081">
    <property type="entry name" value="GDHRDH"/>
</dbReference>
<dbReference type="InterPro" id="IPR002347">
    <property type="entry name" value="SDR_fam"/>
</dbReference>
<dbReference type="Proteomes" id="UP000637074">
    <property type="component" value="Unassembled WGS sequence"/>
</dbReference>
<dbReference type="Gene3D" id="3.40.50.720">
    <property type="entry name" value="NAD(P)-binding Rossmann-like Domain"/>
    <property type="match status" value="1"/>
</dbReference>
<evidence type="ECO:0000256" key="1">
    <source>
        <dbReference type="ARBA" id="ARBA00006484"/>
    </source>
</evidence>